<accession>A0ABD1DKV1</accession>
<gene>
    <name evidence="2" type="ORF">pipiens_020116</name>
</gene>
<comment type="caution">
    <text evidence="2">The sequence shown here is derived from an EMBL/GenBank/DDBJ whole genome shotgun (WGS) entry which is preliminary data.</text>
</comment>
<feature type="compositionally biased region" description="Low complexity" evidence="1">
    <location>
        <begin position="49"/>
        <end position="61"/>
    </location>
</feature>
<dbReference type="EMBL" id="JBEHCU010005438">
    <property type="protein sequence ID" value="KAL1399845.1"/>
    <property type="molecule type" value="Genomic_DNA"/>
</dbReference>
<feature type="non-terminal residue" evidence="2">
    <location>
        <position position="1"/>
    </location>
</feature>
<sequence>SPAPSCPEPGWPHIASALFQLCPDEPDEASLSGHENRHPTKCPRVANDAPGPAAAIPAGSPKRPQERERSGLLPAGGARPREDGPWPAGPVQSQAGSGSGAGGEGSLAKECWTAGG</sequence>
<evidence type="ECO:0000256" key="1">
    <source>
        <dbReference type="SAM" id="MobiDB-lite"/>
    </source>
</evidence>
<feature type="non-terminal residue" evidence="2">
    <location>
        <position position="116"/>
    </location>
</feature>
<keyword evidence="3" id="KW-1185">Reference proteome</keyword>
<protein>
    <submittedName>
        <fullName evidence="2">Uncharacterized protein</fullName>
    </submittedName>
</protein>
<name>A0ABD1DKV1_CULPP</name>
<organism evidence="2 3">
    <name type="scientific">Culex pipiens pipiens</name>
    <name type="common">Northern house mosquito</name>
    <dbReference type="NCBI Taxonomy" id="38569"/>
    <lineage>
        <taxon>Eukaryota</taxon>
        <taxon>Metazoa</taxon>
        <taxon>Ecdysozoa</taxon>
        <taxon>Arthropoda</taxon>
        <taxon>Hexapoda</taxon>
        <taxon>Insecta</taxon>
        <taxon>Pterygota</taxon>
        <taxon>Neoptera</taxon>
        <taxon>Endopterygota</taxon>
        <taxon>Diptera</taxon>
        <taxon>Nematocera</taxon>
        <taxon>Culicoidea</taxon>
        <taxon>Culicidae</taxon>
        <taxon>Culicinae</taxon>
        <taxon>Culicini</taxon>
        <taxon>Culex</taxon>
        <taxon>Culex</taxon>
    </lineage>
</organism>
<proteinExistence type="predicted"/>
<dbReference type="Proteomes" id="UP001562425">
    <property type="component" value="Unassembled WGS sequence"/>
</dbReference>
<feature type="region of interest" description="Disordered" evidence="1">
    <location>
        <begin position="22"/>
        <end position="116"/>
    </location>
</feature>
<evidence type="ECO:0000313" key="3">
    <source>
        <dbReference type="Proteomes" id="UP001562425"/>
    </source>
</evidence>
<evidence type="ECO:0000313" key="2">
    <source>
        <dbReference type="EMBL" id="KAL1399845.1"/>
    </source>
</evidence>
<reference evidence="2 3" key="1">
    <citation type="submission" date="2024-05" db="EMBL/GenBank/DDBJ databases">
        <title>Culex pipiens pipiens assembly and annotation.</title>
        <authorList>
            <person name="Alout H."/>
            <person name="Durand T."/>
        </authorList>
    </citation>
    <scope>NUCLEOTIDE SEQUENCE [LARGE SCALE GENOMIC DNA]</scope>
    <source>
        <strain evidence="2">HA-2024</strain>
        <tissue evidence="2">Whole body</tissue>
    </source>
</reference>
<dbReference type="AlphaFoldDB" id="A0ABD1DKV1"/>